<evidence type="ECO:0000313" key="1">
    <source>
        <dbReference type="EMBL" id="GGL80901.1"/>
    </source>
</evidence>
<sequence length="61" mass="6622">MFGDDQALRFQKCKGLPSGHPCNRIPFHELSFRRNPVALAQNAAGNLSAQVVGDLLENGTI</sequence>
<dbReference type="Proteomes" id="UP000613840">
    <property type="component" value="Unassembled WGS sequence"/>
</dbReference>
<name>A0A917W7S8_9ACTN</name>
<dbReference type="EMBL" id="BMMZ01000016">
    <property type="protein sequence ID" value="GGL80901.1"/>
    <property type="molecule type" value="Genomic_DNA"/>
</dbReference>
<proteinExistence type="predicted"/>
<gene>
    <name evidence="1" type="ORF">GCM10011575_44020</name>
</gene>
<reference evidence="1" key="1">
    <citation type="journal article" date="2014" name="Int. J. Syst. Evol. Microbiol.">
        <title>Complete genome sequence of Corynebacterium casei LMG S-19264T (=DSM 44701T), isolated from a smear-ripened cheese.</title>
        <authorList>
            <consortium name="US DOE Joint Genome Institute (JGI-PGF)"/>
            <person name="Walter F."/>
            <person name="Albersmeier A."/>
            <person name="Kalinowski J."/>
            <person name="Ruckert C."/>
        </authorList>
    </citation>
    <scope>NUCLEOTIDE SEQUENCE</scope>
    <source>
        <strain evidence="1">CGMCC 4.7306</strain>
    </source>
</reference>
<reference evidence="1" key="2">
    <citation type="submission" date="2020-09" db="EMBL/GenBank/DDBJ databases">
        <authorList>
            <person name="Sun Q."/>
            <person name="Zhou Y."/>
        </authorList>
    </citation>
    <scope>NUCLEOTIDE SEQUENCE</scope>
    <source>
        <strain evidence="1">CGMCC 4.7306</strain>
    </source>
</reference>
<evidence type="ECO:0000313" key="2">
    <source>
        <dbReference type="Proteomes" id="UP000613840"/>
    </source>
</evidence>
<comment type="caution">
    <text evidence="1">The sequence shown here is derived from an EMBL/GenBank/DDBJ whole genome shotgun (WGS) entry which is preliminary data.</text>
</comment>
<protein>
    <submittedName>
        <fullName evidence="1">Uncharacterized protein</fullName>
    </submittedName>
</protein>
<dbReference type="AlphaFoldDB" id="A0A917W7S8"/>
<organism evidence="1 2">
    <name type="scientific">Microlunatus endophyticus</name>
    <dbReference type="NCBI Taxonomy" id="1716077"/>
    <lineage>
        <taxon>Bacteria</taxon>
        <taxon>Bacillati</taxon>
        <taxon>Actinomycetota</taxon>
        <taxon>Actinomycetes</taxon>
        <taxon>Propionibacteriales</taxon>
        <taxon>Propionibacteriaceae</taxon>
        <taxon>Microlunatus</taxon>
    </lineage>
</organism>
<accession>A0A917W7S8</accession>
<keyword evidence="2" id="KW-1185">Reference proteome</keyword>